<gene>
    <name evidence="2" type="ORF">IC617_04965</name>
</gene>
<keyword evidence="3" id="KW-1185">Reference proteome</keyword>
<evidence type="ECO:0000313" key="3">
    <source>
        <dbReference type="Proteomes" id="UP000638014"/>
    </source>
</evidence>
<protein>
    <submittedName>
        <fullName evidence="2">DUF3016 domain-containing protein</fullName>
    </submittedName>
</protein>
<comment type="caution">
    <text evidence="2">The sequence shown here is derived from an EMBL/GenBank/DDBJ whole genome shotgun (WGS) entry which is preliminary data.</text>
</comment>
<dbReference type="EMBL" id="JACXAF010000005">
    <property type="protein sequence ID" value="MBD1388770.1"/>
    <property type="molecule type" value="Genomic_DNA"/>
</dbReference>
<dbReference type="RefSeq" id="WP_191143881.1">
    <property type="nucleotide sequence ID" value="NZ_JACXAF010000005.1"/>
</dbReference>
<evidence type="ECO:0000256" key="1">
    <source>
        <dbReference type="SAM" id="SignalP"/>
    </source>
</evidence>
<accession>A0A8J6ULD5</accession>
<name>A0A8J6ULD5_9GAMM</name>
<keyword evidence="1" id="KW-0732">Signal</keyword>
<proteinExistence type="predicted"/>
<evidence type="ECO:0000313" key="2">
    <source>
        <dbReference type="EMBL" id="MBD1388770.1"/>
    </source>
</evidence>
<dbReference type="Pfam" id="PF11454">
    <property type="entry name" value="DUF3016"/>
    <property type="match status" value="1"/>
</dbReference>
<feature type="chain" id="PRO_5035199200" evidence="1">
    <location>
        <begin position="23"/>
        <end position="181"/>
    </location>
</feature>
<organism evidence="2 3">
    <name type="scientific">Neiella litorisoli</name>
    <dbReference type="NCBI Taxonomy" id="2771431"/>
    <lineage>
        <taxon>Bacteria</taxon>
        <taxon>Pseudomonadati</taxon>
        <taxon>Pseudomonadota</taxon>
        <taxon>Gammaproteobacteria</taxon>
        <taxon>Alteromonadales</taxon>
        <taxon>Echinimonadaceae</taxon>
        <taxon>Neiella</taxon>
    </lineage>
</organism>
<dbReference type="InterPro" id="IPR021557">
    <property type="entry name" value="DUF3016"/>
</dbReference>
<reference evidence="2" key="1">
    <citation type="submission" date="2020-09" db="EMBL/GenBank/DDBJ databases">
        <title>A novel bacterium of genus Neiella, isolated from South China Sea.</title>
        <authorList>
            <person name="Huang H."/>
            <person name="Mo K."/>
            <person name="Hu Y."/>
        </authorList>
    </citation>
    <scope>NUCLEOTIDE SEQUENCE</scope>
    <source>
        <strain evidence="2">HB171785</strain>
    </source>
</reference>
<dbReference type="Proteomes" id="UP000638014">
    <property type="component" value="Unassembled WGS sequence"/>
</dbReference>
<dbReference type="AlphaFoldDB" id="A0A8J6ULD5"/>
<sequence length="181" mass="20154">MKSKLGVLILVAGAFCSGSALASDQQNVVTQVTDKMQLQWQDWHEYVDIRENYDETPPSFRQRVFKSLGDNIAENAEKLPQGYILQLLVVDLDLAGDASAKTQAGVLGVRVFDQGFAPAISFKFAVLDADGKVVLDGSEQLRNRNFLNGRGSMRFDHDRLAYDKELINTWFSKQVLPAVSQ</sequence>
<feature type="signal peptide" evidence="1">
    <location>
        <begin position="1"/>
        <end position="22"/>
    </location>
</feature>